<dbReference type="OrthoDB" id="174137at2"/>
<dbReference type="SUPFAM" id="SSF52540">
    <property type="entry name" value="P-loop containing nucleoside triphosphate hydrolases"/>
    <property type="match status" value="1"/>
</dbReference>
<keyword evidence="3" id="KW-1185">Reference proteome</keyword>
<evidence type="ECO:0000313" key="3">
    <source>
        <dbReference type="Proteomes" id="UP000245466"/>
    </source>
</evidence>
<accession>A0A2U1AWU3</accession>
<evidence type="ECO:0000313" key="2">
    <source>
        <dbReference type="EMBL" id="PVY40878.1"/>
    </source>
</evidence>
<dbReference type="Pfam" id="PF13555">
    <property type="entry name" value="AAA_29"/>
    <property type="match status" value="1"/>
</dbReference>
<dbReference type="InterPro" id="IPR027417">
    <property type="entry name" value="P-loop_NTPase"/>
</dbReference>
<keyword evidence="1" id="KW-0175">Coiled coil</keyword>
<gene>
    <name evidence="2" type="ORF">C8E01_106220</name>
</gene>
<dbReference type="Gene3D" id="3.40.50.300">
    <property type="entry name" value="P-loop containing nucleotide triphosphate hydrolases"/>
    <property type="match status" value="1"/>
</dbReference>
<dbReference type="Gene3D" id="3.40.1140.10">
    <property type="match status" value="1"/>
</dbReference>
<protein>
    <submittedName>
        <fullName evidence="2">Uncharacterized protein YPO0396</fullName>
    </submittedName>
</protein>
<dbReference type="AlphaFoldDB" id="A0A2U1AWU3"/>
<evidence type="ECO:0000256" key="1">
    <source>
        <dbReference type="SAM" id="Coils"/>
    </source>
</evidence>
<name>A0A2U1AWU3_9BACT</name>
<dbReference type="Proteomes" id="UP000245466">
    <property type="component" value="Unassembled WGS sequence"/>
</dbReference>
<dbReference type="Pfam" id="PF13558">
    <property type="entry name" value="SbcC_Walker_B"/>
    <property type="match status" value="1"/>
</dbReference>
<feature type="coiled-coil region" evidence="1">
    <location>
        <begin position="795"/>
        <end position="822"/>
    </location>
</feature>
<reference evidence="2 3" key="1">
    <citation type="submission" date="2018-04" db="EMBL/GenBank/DDBJ databases">
        <title>Genomic Encyclopedia of Type Strains, Phase IV (KMG-IV): sequencing the most valuable type-strain genomes for metagenomic binning, comparative biology and taxonomic classification.</title>
        <authorList>
            <person name="Goeker M."/>
        </authorList>
    </citation>
    <scope>NUCLEOTIDE SEQUENCE [LARGE SCALE GENOMIC DNA]</scope>
    <source>
        <strain evidence="2 3">DSM 100231</strain>
    </source>
</reference>
<proteinExistence type="predicted"/>
<organism evidence="2 3">
    <name type="scientific">Pontibacter virosus</name>
    <dbReference type="NCBI Taxonomy" id="1765052"/>
    <lineage>
        <taxon>Bacteria</taxon>
        <taxon>Pseudomonadati</taxon>
        <taxon>Bacteroidota</taxon>
        <taxon>Cytophagia</taxon>
        <taxon>Cytophagales</taxon>
        <taxon>Hymenobacteraceae</taxon>
        <taxon>Pontibacter</taxon>
    </lineage>
</organism>
<feature type="coiled-coil region" evidence="1">
    <location>
        <begin position="313"/>
        <end position="384"/>
    </location>
</feature>
<feature type="coiled-coil region" evidence="1">
    <location>
        <begin position="698"/>
        <end position="763"/>
    </location>
</feature>
<sequence length="1135" mass="131432">MYSLFSNKPSESGYRLHRYEIWNWGTFDRDVYTLEPGGETSLLIGANASGKTTLVDGLLTLLVPERRMRFYNQTAGAKGERSEESYVLGEYGEAENAETKAREIKRLRQDKQQAQSVLLAVFQNEASFVTLAQVRWFAGGELKRTFILAHKDLSIVKDFSSLDSNGEWKKRLKQAYAKQSAKALIHLTDSPGEYGRLMRKTFGMLSEKAHTLFSQTIGLKVLGNLDEFVRMQMLEEKDAEGEFQKIKDYFKTLNDAHLAIVKAHRQIELLAPIRDKHVLLSTLKADQLQQETYQSALPLWFALKQKQLVADYIQQKQQERADTEAVIQQQEDAEAALSETERELDIQIRNDEVGKRIADLESQNRNLTIEKKSRERELQRYNALAAALDLQQSPDTVALFEDQRQEAVGKREKLNEHLQHCKNKEFEAQTRHNSLQLQFDGVTDELKQLRSQKNNITGRTAAIRKDLLQALGLTAEELPFFGELIKVKEEAKSWEPAIERLLRHFALQIGVPEPYYEQVNAYVQQHNLQGRIAYQKVNSKPSAPPLFQQAGEKELIHKLAFKEGNYTEWLINEIKANFGFICTEDMTEWSLCEKAVTKTGLIKQGNRHEKDDRPERLSRAHYVLGWDNKEKIARLQDQAAELQESITQTNHQVTHFKNQQQKATNNVADLNRLIDIQEFEKLNWWEIAEKIQANAASISDLKQRNDKVKALKEQQQDVLGRLKKVRDHLQGLRNTLHTLSLDLDEKQRKLQEAESTISHYAGTANAEHLSRFEQVFVKEPIVDLATLAALQYDVRGTIQKQLDNLKNAIRKEESAAEGLMRKFKTPDTVIAAMFPDWHVDTHRLSENVEFIEDYISLLARIESQELVQYKKQFKKYLDEEMITMMSDLQVWLYKQEDEIKEKIDVLNSSLHQINFKNNPPTFIKLQAEEDHSPHVRDFKLRLKTWQPNMAEYQRTQDDTILEESFNKIKSLLDDLTASESIRKEVMDVRNWFKFKAVEYYREDPDKLFRSYTGTAKLSGGEGSQLTYTILSSAIAYQFGIHSDGLNPNSFRFICVDEAFSKQDDEKARFLMELCKQLHLQLIVVSPAKAEEVAIVEPYIARVHFVQRKHNRNSVVYDMPIKQLQEHRQVYFESLN</sequence>
<dbReference type="EMBL" id="QEKI01000006">
    <property type="protein sequence ID" value="PVY40878.1"/>
    <property type="molecule type" value="Genomic_DNA"/>
</dbReference>
<comment type="caution">
    <text evidence="2">The sequence shown here is derived from an EMBL/GenBank/DDBJ whole genome shotgun (WGS) entry which is preliminary data.</text>
</comment>
<dbReference type="RefSeq" id="WP_116543608.1">
    <property type="nucleotide sequence ID" value="NZ_QEKI01000006.1"/>
</dbReference>